<dbReference type="GeneID" id="93117368"/>
<dbReference type="InterPro" id="IPR014867">
    <property type="entry name" value="Spore_coat_CotH_CotH2/3/7"/>
</dbReference>
<gene>
    <name evidence="2" type="ORF">F3F73_21690</name>
</gene>
<evidence type="ECO:0008006" key="4">
    <source>
        <dbReference type="Google" id="ProtNLM"/>
    </source>
</evidence>
<evidence type="ECO:0000313" key="2">
    <source>
        <dbReference type="EMBL" id="KAA3757753.1"/>
    </source>
</evidence>
<dbReference type="EMBL" id="VWMK01000031">
    <property type="protein sequence ID" value="KAA3757753.1"/>
    <property type="molecule type" value="Genomic_DNA"/>
</dbReference>
<dbReference type="Proteomes" id="UP000422221">
    <property type="component" value="Unassembled WGS sequence"/>
</dbReference>
<reference evidence="2 3" key="1">
    <citation type="journal article" date="2019" name="Nat. Med.">
        <title>A library of human gut bacterial isolates paired with longitudinal multiomics data enables mechanistic microbiome research.</title>
        <authorList>
            <person name="Poyet M."/>
            <person name="Groussin M."/>
            <person name="Gibbons S.M."/>
            <person name="Avila-Pacheco J."/>
            <person name="Jiang X."/>
            <person name="Kearney S.M."/>
            <person name="Perrotta A.R."/>
            <person name="Berdy B."/>
            <person name="Zhao S."/>
            <person name="Lieberman T.D."/>
            <person name="Swanson P.K."/>
            <person name="Smith M."/>
            <person name="Roesemann S."/>
            <person name="Alexander J.E."/>
            <person name="Rich S.A."/>
            <person name="Livny J."/>
            <person name="Vlamakis H."/>
            <person name="Clish C."/>
            <person name="Bullock K."/>
            <person name="Deik A."/>
            <person name="Scott J."/>
            <person name="Pierce K.A."/>
            <person name="Xavier R.J."/>
            <person name="Alm E.J."/>
        </authorList>
    </citation>
    <scope>NUCLEOTIDE SEQUENCE [LARGE SCALE GENOMIC DNA]</scope>
    <source>
        <strain evidence="2 3">BIOML-A10</strain>
    </source>
</reference>
<proteinExistence type="predicted"/>
<keyword evidence="1" id="KW-0732">Signal</keyword>
<evidence type="ECO:0000256" key="1">
    <source>
        <dbReference type="SAM" id="SignalP"/>
    </source>
</evidence>
<accession>A0A7J4XCY5</accession>
<dbReference type="Pfam" id="PF08757">
    <property type="entry name" value="CotH"/>
    <property type="match status" value="1"/>
</dbReference>
<feature type="signal peptide" evidence="1">
    <location>
        <begin position="1"/>
        <end position="18"/>
    </location>
</feature>
<dbReference type="AlphaFoldDB" id="A0A7J4XCY5"/>
<dbReference type="RefSeq" id="WP_055294413.1">
    <property type="nucleotide sequence ID" value="NZ_CAXSTI010000006.1"/>
</dbReference>
<organism evidence="2 3">
    <name type="scientific">Bacteroides salyersiae</name>
    <dbReference type="NCBI Taxonomy" id="291644"/>
    <lineage>
        <taxon>Bacteria</taxon>
        <taxon>Pseudomonadati</taxon>
        <taxon>Bacteroidota</taxon>
        <taxon>Bacteroidia</taxon>
        <taxon>Bacteroidales</taxon>
        <taxon>Bacteroidaceae</taxon>
        <taxon>Bacteroides</taxon>
    </lineage>
</organism>
<protein>
    <recommendedName>
        <fullName evidence="4">Spore coat protein CotH</fullName>
    </recommendedName>
</protein>
<sequence length="591" mass="67601">MKHIFLLISFFISLNMFAIDPQKGFNYQAVLRDASGMVIKEQSVTLQVTIMSDNQVAYKETHQLTTSATGYINMVIGNGSRVFGTFEKIDWSAQNQSIKIKLDRGNGYEEISATELGSVPYAKYAEYALNSNSEDFQKSIGALKKTNDSLVNCIIDLKKQLEANETSLSDLQDATASFSEYQELKDKKYTSILPPEGLGQVNIDVNLNNVTKDYPVTAKLTYNGGNGYGFKSEIEITYQGSSSMSYPKKNFSIDLDRKIKFGDWIPMDSYHLKANYIDATQARNVCMGRVVDDVAYTLPFEKQRPWRSGWGDNVKGNILDNGAKGHIDGFPIELYINDEYYGLYTWNLKVHRDNYCMTKSNYNHILLKAEEHNNFYAFVSSNWEMKNPKIDGVSGAGDIPADIVKKISRPLDWFNSVKNNASAFKSGFNNYFNKDAMMDYYIILEAFYADDDVDKNLSMCTWDGSIWYFQWYDMDTILGLYWNGSKLLSSSGSVLNSPEPGESGKRFWNMFYAAFQPEIVARWNYLKTNALSYNNVIGRFSDFMSQISQEAYEKDFKRWPAIPSNSSCYTSLAQISKWYQERLVWMDSYFK</sequence>
<name>A0A7J4XCY5_9BACE</name>
<comment type="caution">
    <text evidence="2">The sequence shown here is derived from an EMBL/GenBank/DDBJ whole genome shotgun (WGS) entry which is preliminary data.</text>
</comment>
<evidence type="ECO:0000313" key="3">
    <source>
        <dbReference type="Proteomes" id="UP000422221"/>
    </source>
</evidence>
<feature type="chain" id="PRO_5029776626" description="Spore coat protein CotH" evidence="1">
    <location>
        <begin position="19"/>
        <end position="591"/>
    </location>
</feature>